<dbReference type="STRING" id="3818.A0A445ALD6"/>
<feature type="region of interest" description="Disordered" evidence="2">
    <location>
        <begin position="1"/>
        <end position="87"/>
    </location>
</feature>
<organism evidence="3 4">
    <name type="scientific">Arachis hypogaea</name>
    <name type="common">Peanut</name>
    <dbReference type="NCBI Taxonomy" id="3818"/>
    <lineage>
        <taxon>Eukaryota</taxon>
        <taxon>Viridiplantae</taxon>
        <taxon>Streptophyta</taxon>
        <taxon>Embryophyta</taxon>
        <taxon>Tracheophyta</taxon>
        <taxon>Spermatophyta</taxon>
        <taxon>Magnoliopsida</taxon>
        <taxon>eudicotyledons</taxon>
        <taxon>Gunneridae</taxon>
        <taxon>Pentapetalae</taxon>
        <taxon>rosids</taxon>
        <taxon>fabids</taxon>
        <taxon>Fabales</taxon>
        <taxon>Fabaceae</taxon>
        <taxon>Papilionoideae</taxon>
        <taxon>50 kb inversion clade</taxon>
        <taxon>dalbergioids sensu lato</taxon>
        <taxon>Dalbergieae</taxon>
        <taxon>Pterocarpus clade</taxon>
        <taxon>Arachis</taxon>
    </lineage>
</organism>
<dbReference type="AlphaFoldDB" id="A0A445ALD6"/>
<dbReference type="PANTHER" id="PTHR33144:SF45">
    <property type="entry name" value="TRANSPOSASE TNP1_EN_SPM-LIKE DOMAIN-CONTAINING PROTEIN"/>
    <property type="match status" value="1"/>
</dbReference>
<evidence type="ECO:0000313" key="4">
    <source>
        <dbReference type="Proteomes" id="UP000289738"/>
    </source>
</evidence>
<accession>A0A445ALD6</accession>
<dbReference type="Pfam" id="PF03004">
    <property type="entry name" value="Transposase_24"/>
    <property type="match status" value="1"/>
</dbReference>
<dbReference type="PANTHER" id="PTHR33144">
    <property type="entry name" value="OS10G0409366 PROTEIN-RELATED"/>
    <property type="match status" value="1"/>
</dbReference>
<protein>
    <recommendedName>
        <fullName evidence="5">Transposase, Ptta/En/Spm, plant</fullName>
    </recommendedName>
</protein>
<name>A0A445ALD6_ARAHY</name>
<evidence type="ECO:0000313" key="3">
    <source>
        <dbReference type="EMBL" id="RYR27262.1"/>
    </source>
</evidence>
<dbReference type="EMBL" id="SDMP01000012">
    <property type="protein sequence ID" value="RYR27262.1"/>
    <property type="molecule type" value="Genomic_DNA"/>
</dbReference>
<evidence type="ECO:0000256" key="1">
    <source>
        <dbReference type="SAM" id="Coils"/>
    </source>
</evidence>
<reference evidence="3 4" key="1">
    <citation type="submission" date="2019-01" db="EMBL/GenBank/DDBJ databases">
        <title>Sequencing of cultivated peanut Arachis hypogaea provides insights into genome evolution and oil improvement.</title>
        <authorList>
            <person name="Chen X."/>
        </authorList>
    </citation>
    <scope>NUCLEOTIDE SEQUENCE [LARGE SCALE GENOMIC DNA]</scope>
    <source>
        <strain evidence="4">cv. Fuhuasheng</strain>
        <tissue evidence="3">Leaves</tissue>
    </source>
</reference>
<sequence>MSRKPRYTVSSAARTVAAPDNQTQATLDGITYAGANTSSAQRRARAPPLPHSRNSGRQSRVNAVPFRPPRNKRWLASSSDMSDTRAPAMRTENVYSEDEDYDPEADEVESFDDHVDDLFAAHEAEHLGNANSKKKDTDFWKVDVIGIIFSRILRIIFKIFLNYNSLRNYNVVHLFPPLENGVIKKMDLTVKEALALPPGRKIVLHRNKEMQQVGQSAGLLSGFLGSLGADFQQLPICEESWRTMNKAIKEHVFDQFKRVFHYEDDERGKIKQRIIQRIGRNWKNTRNNLFHKFYDSRRTFEQNANHKPSGIDANHWKWFLEYRLKDSTKEKCRKNAANHAKQRYTHTGGSKILARKRHEEEQRQGRPIGRGEIWTMSHKKQDGTYINEDARLVGEAIEHIESQDASSKELSQNDSLAQVLGKEHPGRVRGMGFGPCPTQCFRYIPQQSASNVQVEEYQKEIAELKAEAAILKAEAAEKKAKSQTMENLLRYLIQQQGGNLPPDIAADLEALGSTPTVSRAT</sequence>
<proteinExistence type="predicted"/>
<keyword evidence="4" id="KW-1185">Reference proteome</keyword>
<evidence type="ECO:0000256" key="2">
    <source>
        <dbReference type="SAM" id="MobiDB-lite"/>
    </source>
</evidence>
<feature type="coiled-coil region" evidence="1">
    <location>
        <begin position="447"/>
        <end position="481"/>
    </location>
</feature>
<feature type="compositionally biased region" description="Polar residues" evidence="2">
    <location>
        <begin position="52"/>
        <end position="61"/>
    </location>
</feature>
<gene>
    <name evidence="3" type="ORF">Ahy_B02g061603</name>
</gene>
<evidence type="ECO:0008006" key="5">
    <source>
        <dbReference type="Google" id="ProtNLM"/>
    </source>
</evidence>
<dbReference type="InterPro" id="IPR004252">
    <property type="entry name" value="Probable_transposase_24"/>
</dbReference>
<comment type="caution">
    <text evidence="3">The sequence shown here is derived from an EMBL/GenBank/DDBJ whole genome shotgun (WGS) entry which is preliminary data.</text>
</comment>
<dbReference type="Proteomes" id="UP000289738">
    <property type="component" value="Chromosome B02"/>
</dbReference>
<keyword evidence="1" id="KW-0175">Coiled coil</keyword>